<evidence type="ECO:0000259" key="1">
    <source>
        <dbReference type="PROSITE" id="PS51819"/>
    </source>
</evidence>
<dbReference type="RefSeq" id="WP_127605902.1">
    <property type="nucleotide sequence ID" value="NZ_BIMK01000035.1"/>
</dbReference>
<organism evidence="2 3">
    <name type="scientific">Paenibacillus chibensis</name>
    <dbReference type="NCBI Taxonomy" id="59846"/>
    <lineage>
        <taxon>Bacteria</taxon>
        <taxon>Bacillati</taxon>
        <taxon>Bacillota</taxon>
        <taxon>Bacilli</taxon>
        <taxon>Bacillales</taxon>
        <taxon>Paenibacillaceae</taxon>
        <taxon>Paenibacillus</taxon>
    </lineage>
</organism>
<dbReference type="Gene3D" id="3.10.180.10">
    <property type="entry name" value="2,3-Dihydroxybiphenyl 1,2-Dioxygenase, domain 1"/>
    <property type="match status" value="1"/>
</dbReference>
<dbReference type="InterPro" id="IPR029068">
    <property type="entry name" value="Glyas_Bleomycin-R_OHBP_Dase"/>
</dbReference>
<sequence>MAAKSLHIQVIELPVKDVAKSAKWYTEVFGLGFCFPFNEGDDAAWLNLNGMALGLVEAMEVPKFEFVSSKGERKPVLTFQVENIHELSSELSQKGIPVGEMLYKQGGGYSFQLVDPSGNLLGVWGGWPKEEEQPSAM</sequence>
<dbReference type="CDD" id="cd06587">
    <property type="entry name" value="VOC"/>
    <property type="match status" value="1"/>
</dbReference>
<protein>
    <submittedName>
        <fullName evidence="2">VOC family protein</fullName>
    </submittedName>
</protein>
<dbReference type="PROSITE" id="PS51819">
    <property type="entry name" value="VOC"/>
    <property type="match status" value="1"/>
</dbReference>
<gene>
    <name evidence="2" type="ORF">P9847_21325</name>
</gene>
<feature type="domain" description="VOC" evidence="1">
    <location>
        <begin position="7"/>
        <end position="126"/>
    </location>
</feature>
<name>A0ABU6PYD3_9BACL</name>
<dbReference type="EMBL" id="JARTLD010000056">
    <property type="protein sequence ID" value="MED5019837.1"/>
    <property type="molecule type" value="Genomic_DNA"/>
</dbReference>
<dbReference type="SUPFAM" id="SSF54593">
    <property type="entry name" value="Glyoxalase/Bleomycin resistance protein/Dihydroxybiphenyl dioxygenase"/>
    <property type="match status" value="1"/>
</dbReference>
<keyword evidence="3" id="KW-1185">Reference proteome</keyword>
<evidence type="ECO:0000313" key="2">
    <source>
        <dbReference type="EMBL" id="MED5019837.1"/>
    </source>
</evidence>
<proteinExistence type="predicted"/>
<evidence type="ECO:0000313" key="3">
    <source>
        <dbReference type="Proteomes" id="UP001343257"/>
    </source>
</evidence>
<accession>A0ABU6PYD3</accession>
<dbReference type="Pfam" id="PF00903">
    <property type="entry name" value="Glyoxalase"/>
    <property type="match status" value="1"/>
</dbReference>
<dbReference type="Proteomes" id="UP001343257">
    <property type="component" value="Unassembled WGS sequence"/>
</dbReference>
<reference evidence="2 3" key="1">
    <citation type="submission" date="2023-03" db="EMBL/GenBank/DDBJ databases">
        <title>Bacillus Genome Sequencing.</title>
        <authorList>
            <person name="Dunlap C."/>
        </authorList>
    </citation>
    <scope>NUCLEOTIDE SEQUENCE [LARGE SCALE GENOMIC DNA]</scope>
    <source>
        <strain evidence="2 3">NRS-52</strain>
    </source>
</reference>
<comment type="caution">
    <text evidence="2">The sequence shown here is derived from an EMBL/GenBank/DDBJ whole genome shotgun (WGS) entry which is preliminary data.</text>
</comment>
<dbReference type="InterPro" id="IPR004360">
    <property type="entry name" value="Glyas_Fos-R_dOase_dom"/>
</dbReference>
<dbReference type="InterPro" id="IPR037523">
    <property type="entry name" value="VOC_core"/>
</dbReference>